<dbReference type="Gene3D" id="3.40.50.1360">
    <property type="match status" value="1"/>
</dbReference>
<dbReference type="PANTHER" id="PTHR34294">
    <property type="entry name" value="TRANSCRIPTIONAL REGULATOR-RELATED"/>
    <property type="match status" value="1"/>
</dbReference>
<dbReference type="InterPro" id="IPR007324">
    <property type="entry name" value="Sugar-bd_dom_put"/>
</dbReference>
<comment type="caution">
    <text evidence="7">The sequence shown here is derived from an EMBL/GenBank/DDBJ whole genome shotgun (WGS) entry which is preliminary data.</text>
</comment>
<dbReference type="InterPro" id="IPR037171">
    <property type="entry name" value="NagB/RpiA_transferase-like"/>
</dbReference>
<sequence length="323" mass="36641">MKDERKKLLAKLAYLYYVEDKSQSQIAAETGIYRTTVSRMLAEAKKEGVVKIEIENFDTRLFHLENYIKQKYGLKAIEIIPNLVDEPRESLEKRLAQASAVMLRNLIEDGMTVGFSWGKSLRLMVEQVGTKRLDGVQFYPLAGGPSHIHARYHVNTLIYSMASKFHGECHFINASVIQENSEVTEGILSSKYFEDLKASWRCLDVAAVGIGGYADSKNPQWFDMLTSNDFKKLESEHAVGEVCCRFFDQEGIPVYPELQERTISITLEELREVPNTISLAYGDQKAKALLSVLKANYINHLVTDEATILKVLELDGDQQFTKK</sequence>
<dbReference type="Proteomes" id="UP000441330">
    <property type="component" value="Unassembled WGS sequence"/>
</dbReference>
<dbReference type="Gene3D" id="1.10.10.60">
    <property type="entry name" value="Homeodomain-like"/>
    <property type="match status" value="1"/>
</dbReference>
<dbReference type="GO" id="GO:0030246">
    <property type="term" value="F:carbohydrate binding"/>
    <property type="evidence" value="ECO:0007669"/>
    <property type="project" value="InterPro"/>
</dbReference>
<dbReference type="GO" id="GO:0003677">
    <property type="term" value="F:DNA binding"/>
    <property type="evidence" value="ECO:0007669"/>
    <property type="project" value="UniProtKB-KW"/>
</dbReference>
<dbReference type="InterPro" id="IPR051054">
    <property type="entry name" value="SorC_transcr_regulators"/>
</dbReference>
<name>A0A414CH35_STRPA</name>
<gene>
    <name evidence="7" type="ORF">DW820_08170</name>
    <name evidence="6" type="ORF">GMC94_05045</name>
</gene>
<evidence type="ECO:0000313" key="7">
    <source>
        <dbReference type="EMBL" id="RHC94293.1"/>
    </source>
</evidence>
<accession>A0A414CH35</accession>
<dbReference type="EMBL" id="QSIO01000003">
    <property type="protein sequence ID" value="RHC94293.1"/>
    <property type="molecule type" value="Genomic_DNA"/>
</dbReference>
<evidence type="ECO:0000256" key="1">
    <source>
        <dbReference type="ARBA" id="ARBA00010466"/>
    </source>
</evidence>
<organism evidence="7 8">
    <name type="scientific">Streptococcus parasanguinis</name>
    <dbReference type="NCBI Taxonomy" id="1318"/>
    <lineage>
        <taxon>Bacteria</taxon>
        <taxon>Bacillati</taxon>
        <taxon>Bacillota</taxon>
        <taxon>Bacilli</taxon>
        <taxon>Lactobacillales</taxon>
        <taxon>Streptococcaceae</taxon>
        <taxon>Streptococcus</taxon>
    </lineage>
</organism>
<reference evidence="7 8" key="1">
    <citation type="submission" date="2018-08" db="EMBL/GenBank/DDBJ databases">
        <title>A genome reference for cultivated species of the human gut microbiota.</title>
        <authorList>
            <person name="Zou Y."/>
            <person name="Xue W."/>
            <person name="Luo G."/>
        </authorList>
    </citation>
    <scope>NUCLEOTIDE SEQUENCE [LARGE SCALE GENOMIC DNA]</scope>
    <source>
        <strain evidence="7 8">AM33-3BH</strain>
    </source>
</reference>
<keyword evidence="4" id="KW-0804">Transcription</keyword>
<keyword evidence="3" id="KW-0238">DNA-binding</keyword>
<comment type="similarity">
    <text evidence="1">Belongs to the SorC transcriptional regulatory family.</text>
</comment>
<dbReference type="EMBL" id="WMZJ01000003">
    <property type="protein sequence ID" value="MTS54246.1"/>
    <property type="molecule type" value="Genomic_DNA"/>
</dbReference>
<dbReference type="RefSeq" id="WP_049486456.1">
    <property type="nucleotide sequence ID" value="NZ_CAXSMM010000003.1"/>
</dbReference>
<evidence type="ECO:0000256" key="4">
    <source>
        <dbReference type="ARBA" id="ARBA00023163"/>
    </source>
</evidence>
<reference evidence="6 9" key="2">
    <citation type="journal article" date="2019" name="Nat. Med.">
        <title>A library of human gut bacterial isolates paired with longitudinal multiomics data enables mechanistic microbiome research.</title>
        <authorList>
            <person name="Poyet M."/>
            <person name="Groussin M."/>
            <person name="Gibbons S.M."/>
            <person name="Avila-Pacheco J."/>
            <person name="Jiang X."/>
            <person name="Kearney S.M."/>
            <person name="Perrotta A.R."/>
            <person name="Berdy B."/>
            <person name="Zhao S."/>
            <person name="Lieberman T.D."/>
            <person name="Swanson P.K."/>
            <person name="Smith M."/>
            <person name="Roesemann S."/>
            <person name="Alexander J.E."/>
            <person name="Rich S.A."/>
            <person name="Livny J."/>
            <person name="Vlamakis H."/>
            <person name="Clish C."/>
            <person name="Bullock K."/>
            <person name="Deik A."/>
            <person name="Scott J."/>
            <person name="Pierce K.A."/>
            <person name="Xavier R.J."/>
            <person name="Alm E.J."/>
        </authorList>
    </citation>
    <scope>NUCLEOTIDE SEQUENCE [LARGE SCALE GENOMIC DNA]</scope>
    <source>
        <strain evidence="6 9">BIOML-A1</strain>
    </source>
</reference>
<evidence type="ECO:0000313" key="8">
    <source>
        <dbReference type="Proteomes" id="UP000285773"/>
    </source>
</evidence>
<dbReference type="Proteomes" id="UP000285773">
    <property type="component" value="Unassembled WGS sequence"/>
</dbReference>
<evidence type="ECO:0000313" key="6">
    <source>
        <dbReference type="EMBL" id="MTS54246.1"/>
    </source>
</evidence>
<dbReference type="SUPFAM" id="SSF100950">
    <property type="entry name" value="NagB/RpiA/CoA transferase-like"/>
    <property type="match status" value="1"/>
</dbReference>
<dbReference type="AlphaFoldDB" id="A0A414CH35"/>
<protein>
    <submittedName>
        <fullName evidence="7">Sugar-binding transcriptional regulator</fullName>
    </submittedName>
</protein>
<keyword evidence="2" id="KW-0805">Transcription regulation</keyword>
<feature type="domain" description="Sugar-binding" evidence="5">
    <location>
        <begin position="60"/>
        <end position="313"/>
    </location>
</feature>
<evidence type="ECO:0000259" key="5">
    <source>
        <dbReference type="Pfam" id="PF04198"/>
    </source>
</evidence>
<dbReference type="PANTHER" id="PTHR34294:SF1">
    <property type="entry name" value="TRANSCRIPTIONAL REGULATOR LSRR"/>
    <property type="match status" value="1"/>
</dbReference>
<dbReference type="Pfam" id="PF04198">
    <property type="entry name" value="Sugar-bind"/>
    <property type="match status" value="1"/>
</dbReference>
<evidence type="ECO:0000256" key="2">
    <source>
        <dbReference type="ARBA" id="ARBA00023015"/>
    </source>
</evidence>
<evidence type="ECO:0000256" key="3">
    <source>
        <dbReference type="ARBA" id="ARBA00023125"/>
    </source>
</evidence>
<evidence type="ECO:0000313" key="9">
    <source>
        <dbReference type="Proteomes" id="UP000441330"/>
    </source>
</evidence>
<proteinExistence type="inferred from homology"/>